<gene>
    <name evidence="1" type="ORF">TI39_contig4294g00001</name>
</gene>
<proteinExistence type="predicted"/>
<name>A0A0F4G859_9PEZI</name>
<dbReference type="Proteomes" id="UP000033647">
    <property type="component" value="Unassembled WGS sequence"/>
</dbReference>
<reference evidence="1 2" key="1">
    <citation type="submission" date="2015-03" db="EMBL/GenBank/DDBJ databases">
        <title>RNA-seq based gene annotation and comparative genomics of four Zymoseptoria species reveal species-specific pathogenicity related genes and transposable element activity.</title>
        <authorList>
            <person name="Grandaubert J."/>
            <person name="Bhattacharyya A."/>
            <person name="Stukenbrock E.H."/>
        </authorList>
    </citation>
    <scope>NUCLEOTIDE SEQUENCE [LARGE SCALE GENOMIC DNA]</scope>
    <source>
        <strain evidence="1 2">Zb18110</strain>
    </source>
</reference>
<evidence type="ECO:0000313" key="1">
    <source>
        <dbReference type="EMBL" id="KJX93573.1"/>
    </source>
</evidence>
<protein>
    <submittedName>
        <fullName evidence="1">Uncharacterized protein</fullName>
    </submittedName>
</protein>
<evidence type="ECO:0000313" key="2">
    <source>
        <dbReference type="Proteomes" id="UP000033647"/>
    </source>
</evidence>
<dbReference type="EMBL" id="LAFY01004253">
    <property type="protein sequence ID" value="KJX93573.1"/>
    <property type="molecule type" value="Genomic_DNA"/>
</dbReference>
<dbReference type="AlphaFoldDB" id="A0A0F4G859"/>
<accession>A0A0F4G859</accession>
<comment type="caution">
    <text evidence="1">The sequence shown here is derived from an EMBL/GenBank/DDBJ whole genome shotgun (WGS) entry which is preliminary data.</text>
</comment>
<organism evidence="1 2">
    <name type="scientific">Zymoseptoria brevis</name>
    <dbReference type="NCBI Taxonomy" id="1047168"/>
    <lineage>
        <taxon>Eukaryota</taxon>
        <taxon>Fungi</taxon>
        <taxon>Dikarya</taxon>
        <taxon>Ascomycota</taxon>
        <taxon>Pezizomycotina</taxon>
        <taxon>Dothideomycetes</taxon>
        <taxon>Dothideomycetidae</taxon>
        <taxon>Mycosphaerellales</taxon>
        <taxon>Mycosphaerellaceae</taxon>
        <taxon>Zymoseptoria</taxon>
    </lineage>
</organism>
<sequence length="530" mass="60257">MSRSTAVPSHHPPRRWAHPYSEIILRSPIIQRSPLLSLPNEILLIILHLVIAAETPTTQLTTPHPHLKCTCVPLLLSPPVRSATQKPWPSRLRTSLKKPWYSHCLRLCNRLESWAADPGLPHLYLPSRMPNLSVARTCQALYPLTVEALYALNTLTLTSSEVEVMLLSPAGLGVVEKLTGLRVLERKVEESIWVQELIYRPPRTVREDLDGRARWPAAIERARLEREKKCCGGVRVVNAEVLWILLGGKRMKSLTIDLEPFMMCSKRAGDGEWRQHVGSPMRCLEAFGMAWGSHVISEGIGRYSVERKYVVSEGEQTSGVSEEDEQPGEMSKEEWIRRKRMEPPYMASRCKIPAWEWAQLPRGDYNTEGKWTMYPSALMALPLHKLTLSHNFLIDTWKSVSTTPKPLLRTYADEWTPTYLRADDCPWYPKTPLCRITRDLLFAEMASVLNEVYQQYVNNGSVAARVVVSHFLTEILKIGGSGDLAGELVPNKVLPGEDARWDHLWTEAFVLLVIGSRFRAEKVVRLKARK</sequence>
<dbReference type="OrthoDB" id="10470388at2759"/>
<keyword evidence="2" id="KW-1185">Reference proteome</keyword>